<comment type="function">
    <text evidence="1">Specifically methylates the cytosine at position 967 (m5C967) of 16S rRNA.</text>
</comment>
<dbReference type="InterPro" id="IPR006027">
    <property type="entry name" value="NusB_RsmB_TIM44"/>
</dbReference>
<dbReference type="NCBIfam" id="NF011494">
    <property type="entry name" value="PRK14902.1"/>
    <property type="match status" value="1"/>
</dbReference>
<evidence type="ECO:0000256" key="13">
    <source>
        <dbReference type="ARBA" id="ARBA00047283"/>
    </source>
</evidence>
<dbReference type="eggNOG" id="COG0781">
    <property type="taxonomic scope" value="Bacteria"/>
</dbReference>
<feature type="binding site" evidence="14">
    <location>
        <position position="332"/>
    </location>
    <ligand>
        <name>S-adenosyl-L-methionine</name>
        <dbReference type="ChEBI" id="CHEBI:59789"/>
    </ligand>
</feature>
<name>A0A081BFV4_9LACO</name>
<dbReference type="GO" id="GO:0006355">
    <property type="term" value="P:regulation of DNA-templated transcription"/>
    <property type="evidence" value="ECO:0007669"/>
    <property type="project" value="InterPro"/>
</dbReference>
<evidence type="ECO:0000256" key="7">
    <source>
        <dbReference type="ARBA" id="ARBA00022603"/>
    </source>
</evidence>
<dbReference type="CDD" id="cd02440">
    <property type="entry name" value="AdoMet_MTases"/>
    <property type="match status" value="1"/>
</dbReference>
<dbReference type="SUPFAM" id="SSF48013">
    <property type="entry name" value="NusB-like"/>
    <property type="match status" value="1"/>
</dbReference>
<dbReference type="InterPro" id="IPR001678">
    <property type="entry name" value="MeTrfase_RsmB-F_NOP2_dom"/>
</dbReference>
<dbReference type="Gene3D" id="3.40.50.150">
    <property type="entry name" value="Vaccinia Virus protein VP39"/>
    <property type="match status" value="1"/>
</dbReference>
<sequence length="447" mass="50437">MQMTNNPRFLAVQALAKIKAGAYSNLQLNNVINDHQLKPADVNLLTTIVYGVIQHRLTLAFYLKPFIKNPQKVQPWVRELLYTALFQELYLDRIPKRAIFNETIEIAKQNGHEGIRKFVTGVLHQMDRSGLPEIDTIEDPVEKLEVKYSVPRWLIEKLQEQRGEAKTLAILKKINQAANQSIRVNPKQIAVADAITKLQEEGYDVRTSEVASDALVVSGRSANQSELFKNGQITIQDESAMLPAESMMLSETMQVLDACAAPGGKTTQIAAYLNAERGGKVTALDIHDHKVNLIMQNAKRLHVESAVDAIKLDARKVSDQFDDEQFDRILVDAPCSGLGLIRRKPEIRYEKTLTDSEHLQQIQLKILQAVAPKVKKAGILVYSTCTILNEENQAVVDQFLDNHPDFKSVKIQTKLNLKQDRESDYLEIFPDDYDSDGFFISGFQRLS</sequence>
<dbReference type="PANTHER" id="PTHR22807">
    <property type="entry name" value="NOP2 YEAST -RELATED NOL1/NOP2/FMU SUN DOMAIN-CONTAINING"/>
    <property type="match status" value="1"/>
</dbReference>
<evidence type="ECO:0000256" key="5">
    <source>
        <dbReference type="ARBA" id="ARBA00022490"/>
    </source>
</evidence>
<evidence type="ECO:0000313" key="17">
    <source>
        <dbReference type="Proteomes" id="UP000028700"/>
    </source>
</evidence>
<dbReference type="PANTHER" id="PTHR22807:SF53">
    <property type="entry name" value="RIBOSOMAL RNA SMALL SUBUNIT METHYLTRANSFERASE B-RELATED"/>
    <property type="match status" value="1"/>
</dbReference>
<evidence type="ECO:0000256" key="11">
    <source>
        <dbReference type="ARBA" id="ARBA00030399"/>
    </source>
</evidence>
<dbReference type="PRINTS" id="PR02008">
    <property type="entry name" value="RCMTFAMILY"/>
</dbReference>
<evidence type="ECO:0000256" key="8">
    <source>
        <dbReference type="ARBA" id="ARBA00022679"/>
    </source>
</evidence>
<keyword evidence="5" id="KW-0963">Cytoplasm</keyword>
<organism evidence="16 17">
    <name type="scientific">Secundilactobacillus oryzae JCM 18671</name>
    <dbReference type="NCBI Taxonomy" id="1291743"/>
    <lineage>
        <taxon>Bacteria</taxon>
        <taxon>Bacillati</taxon>
        <taxon>Bacillota</taxon>
        <taxon>Bacilli</taxon>
        <taxon>Lactobacillales</taxon>
        <taxon>Lactobacillaceae</taxon>
        <taxon>Secundilactobacillus</taxon>
    </lineage>
</organism>
<dbReference type="STRING" id="1291743.LOSG293_010200"/>
<reference evidence="16" key="1">
    <citation type="journal article" date="2014" name="Genome Announc.">
        <title>Draft Genome Sequence of Lactobacillus oryzae Strain SG293T.</title>
        <authorList>
            <person name="Tanizawa Y."/>
            <person name="Fujisawa T."/>
            <person name="Mochizuki T."/>
            <person name="Kaminuma E."/>
            <person name="Nakamura Y."/>
            <person name="Tohno M."/>
        </authorList>
    </citation>
    <scope>NUCLEOTIDE SEQUENCE [LARGE SCALE GENOMIC DNA]</scope>
    <source>
        <strain evidence="16">SG293</strain>
    </source>
</reference>
<dbReference type="InterPro" id="IPR035926">
    <property type="entry name" value="NusB-like_sf"/>
</dbReference>
<dbReference type="InterPro" id="IPR029063">
    <property type="entry name" value="SAM-dependent_MTases_sf"/>
</dbReference>
<evidence type="ECO:0000256" key="1">
    <source>
        <dbReference type="ARBA" id="ARBA00002724"/>
    </source>
</evidence>
<dbReference type="GO" id="GO:0005737">
    <property type="term" value="C:cytoplasm"/>
    <property type="evidence" value="ECO:0007669"/>
    <property type="project" value="UniProtKB-SubCell"/>
</dbReference>
<dbReference type="SUPFAM" id="SSF53335">
    <property type="entry name" value="S-adenosyl-L-methionine-dependent methyltransferases"/>
    <property type="match status" value="1"/>
</dbReference>
<dbReference type="Pfam" id="PF01189">
    <property type="entry name" value="Methyltr_RsmB-F"/>
    <property type="match status" value="1"/>
</dbReference>
<dbReference type="EMBL" id="BBJM01000001">
    <property type="protein sequence ID" value="GAK46922.1"/>
    <property type="molecule type" value="Genomic_DNA"/>
</dbReference>
<proteinExistence type="inferred from homology"/>
<dbReference type="InterPro" id="IPR023267">
    <property type="entry name" value="RCMT"/>
</dbReference>
<feature type="binding site" evidence="14">
    <location>
        <position position="313"/>
    </location>
    <ligand>
        <name>S-adenosyl-L-methionine</name>
        <dbReference type="ChEBI" id="CHEBI:59789"/>
    </ligand>
</feature>
<comment type="catalytic activity">
    <reaction evidence="13">
        <text>cytidine(967) in 16S rRNA + S-adenosyl-L-methionine = 5-methylcytidine(967) in 16S rRNA + S-adenosyl-L-homocysteine + H(+)</text>
        <dbReference type="Rhea" id="RHEA:42748"/>
        <dbReference type="Rhea" id="RHEA-COMP:10219"/>
        <dbReference type="Rhea" id="RHEA-COMP:10220"/>
        <dbReference type="ChEBI" id="CHEBI:15378"/>
        <dbReference type="ChEBI" id="CHEBI:57856"/>
        <dbReference type="ChEBI" id="CHEBI:59789"/>
        <dbReference type="ChEBI" id="CHEBI:74483"/>
        <dbReference type="ChEBI" id="CHEBI:82748"/>
        <dbReference type="EC" id="2.1.1.176"/>
    </reaction>
</comment>
<dbReference type="GO" id="GO:0003723">
    <property type="term" value="F:RNA binding"/>
    <property type="evidence" value="ECO:0007669"/>
    <property type="project" value="UniProtKB-UniRule"/>
</dbReference>
<evidence type="ECO:0000313" key="16">
    <source>
        <dbReference type="EMBL" id="GAK46922.1"/>
    </source>
</evidence>
<gene>
    <name evidence="16" type="ORF">LOSG293_010200</name>
</gene>
<dbReference type="Gene3D" id="1.10.940.10">
    <property type="entry name" value="NusB-like"/>
    <property type="match status" value="1"/>
</dbReference>
<evidence type="ECO:0000256" key="14">
    <source>
        <dbReference type="PROSITE-ProRule" id="PRU01023"/>
    </source>
</evidence>
<dbReference type="Gene3D" id="3.30.70.1170">
    <property type="entry name" value="Sun protein, domain 3"/>
    <property type="match status" value="1"/>
</dbReference>
<dbReference type="Proteomes" id="UP000028700">
    <property type="component" value="Unassembled WGS sequence"/>
</dbReference>
<evidence type="ECO:0000256" key="2">
    <source>
        <dbReference type="ARBA" id="ARBA00004496"/>
    </source>
</evidence>
<comment type="caution">
    <text evidence="16">The sequence shown here is derived from an EMBL/GenBank/DDBJ whole genome shotgun (WGS) entry which is preliminary data.</text>
</comment>
<evidence type="ECO:0000256" key="12">
    <source>
        <dbReference type="ARBA" id="ARBA00031088"/>
    </source>
</evidence>
<feature type="binding site" evidence="14">
    <location>
        <position position="285"/>
    </location>
    <ligand>
        <name>S-adenosyl-L-methionine</name>
        <dbReference type="ChEBI" id="CHEBI:59789"/>
    </ligand>
</feature>
<evidence type="ECO:0000259" key="15">
    <source>
        <dbReference type="PROSITE" id="PS51686"/>
    </source>
</evidence>
<evidence type="ECO:0000256" key="10">
    <source>
        <dbReference type="ARBA" id="ARBA00022884"/>
    </source>
</evidence>
<dbReference type="PROSITE" id="PS01153">
    <property type="entry name" value="NOL1_NOP2_SUN"/>
    <property type="match status" value="1"/>
</dbReference>
<keyword evidence="6" id="KW-0698">rRNA processing</keyword>
<dbReference type="EC" id="2.1.1.176" evidence="4"/>
<accession>A0A081BFV4</accession>
<evidence type="ECO:0000256" key="9">
    <source>
        <dbReference type="ARBA" id="ARBA00022691"/>
    </source>
</evidence>
<evidence type="ECO:0000256" key="6">
    <source>
        <dbReference type="ARBA" id="ARBA00022552"/>
    </source>
</evidence>
<protein>
    <recommendedName>
        <fullName evidence="4">16S rRNA (cytosine(967)-C(5))-methyltransferase</fullName>
        <ecNumber evidence="4">2.1.1.176</ecNumber>
    </recommendedName>
    <alternativeName>
        <fullName evidence="11">16S rRNA m5C967 methyltransferase</fullName>
    </alternativeName>
    <alternativeName>
        <fullName evidence="12">rRNA (cytosine-C(5)-)-methyltransferase RsmB</fullName>
    </alternativeName>
</protein>
<keyword evidence="8 14" id="KW-0808">Transferase</keyword>
<dbReference type="eggNOG" id="COG0144">
    <property type="taxonomic scope" value="Bacteria"/>
</dbReference>
<dbReference type="PROSITE" id="PS51686">
    <property type="entry name" value="SAM_MT_RSMB_NOP"/>
    <property type="match status" value="1"/>
</dbReference>
<dbReference type="GO" id="GO:0008649">
    <property type="term" value="F:rRNA methyltransferase activity"/>
    <property type="evidence" value="ECO:0007669"/>
    <property type="project" value="InterPro"/>
</dbReference>
<dbReference type="NCBIfam" id="TIGR00563">
    <property type="entry name" value="rsmB"/>
    <property type="match status" value="1"/>
</dbReference>
<keyword evidence="9 14" id="KW-0949">S-adenosyl-L-methionine</keyword>
<dbReference type="RefSeq" id="WP_152551053.1">
    <property type="nucleotide sequence ID" value="NZ_BBJM01000001.1"/>
</dbReference>
<keyword evidence="17" id="KW-1185">Reference proteome</keyword>
<feature type="domain" description="SAM-dependent MTase RsmB/NOP-type" evidence="15">
    <location>
        <begin position="170"/>
        <end position="446"/>
    </location>
</feature>
<dbReference type="Pfam" id="PF22458">
    <property type="entry name" value="RsmF-B_ferredox"/>
    <property type="match status" value="1"/>
</dbReference>
<dbReference type="InterPro" id="IPR049560">
    <property type="entry name" value="MeTrfase_RsmB-F_NOP2_cat"/>
</dbReference>
<dbReference type="InterPro" id="IPR018314">
    <property type="entry name" value="RsmB/NOL1/NOP2-like_CS"/>
</dbReference>
<dbReference type="AlphaFoldDB" id="A0A081BFV4"/>
<dbReference type="InterPro" id="IPR054728">
    <property type="entry name" value="RsmB-like_ferredoxin"/>
</dbReference>
<dbReference type="Pfam" id="PF01029">
    <property type="entry name" value="NusB"/>
    <property type="match status" value="1"/>
</dbReference>
<dbReference type="FunFam" id="3.40.50.150:FF:000022">
    <property type="entry name" value="Ribosomal RNA small subunit methyltransferase B"/>
    <property type="match status" value="1"/>
</dbReference>
<comment type="subcellular location">
    <subcellularLocation>
        <location evidence="2">Cytoplasm</location>
    </subcellularLocation>
</comment>
<keyword evidence="7 14" id="KW-0489">Methyltransferase</keyword>
<evidence type="ECO:0000256" key="3">
    <source>
        <dbReference type="ARBA" id="ARBA00007494"/>
    </source>
</evidence>
<keyword evidence="10 14" id="KW-0694">RNA-binding</keyword>
<feature type="binding site" evidence="14">
    <location>
        <begin position="259"/>
        <end position="265"/>
    </location>
    <ligand>
        <name>S-adenosyl-L-methionine</name>
        <dbReference type="ChEBI" id="CHEBI:59789"/>
    </ligand>
</feature>
<dbReference type="OrthoDB" id="9810297at2"/>
<feature type="active site" description="Nucleophile" evidence="14">
    <location>
        <position position="385"/>
    </location>
</feature>
<comment type="similarity">
    <text evidence="3 14">Belongs to the class I-like SAM-binding methyltransferase superfamily. RsmB/NOP family.</text>
</comment>
<evidence type="ECO:0000256" key="4">
    <source>
        <dbReference type="ARBA" id="ARBA00012140"/>
    </source>
</evidence>
<dbReference type="InterPro" id="IPR004573">
    <property type="entry name" value="rRNA_ssu_MeTfrase_B"/>
</dbReference>